<dbReference type="RefSeq" id="XP_033690444.1">
    <property type="nucleotide sequence ID" value="XM_033823169.1"/>
</dbReference>
<evidence type="ECO:0000256" key="1">
    <source>
        <dbReference type="ARBA" id="ARBA00022737"/>
    </source>
</evidence>
<dbReference type="InterPro" id="IPR027417">
    <property type="entry name" value="P-loop_NTPase"/>
</dbReference>
<dbReference type="EMBL" id="ML987190">
    <property type="protein sequence ID" value="KAF2255440.1"/>
    <property type="molecule type" value="Genomic_DNA"/>
</dbReference>
<evidence type="ECO:0000313" key="5">
    <source>
        <dbReference type="Proteomes" id="UP000800094"/>
    </source>
</evidence>
<dbReference type="AlphaFoldDB" id="A0A6A6J0Q4"/>
<dbReference type="SUPFAM" id="SSF52540">
    <property type="entry name" value="P-loop containing nucleoside triphosphate hydrolases"/>
    <property type="match status" value="1"/>
</dbReference>
<feature type="domain" description="DUF7791" evidence="3">
    <location>
        <begin position="555"/>
        <end position="693"/>
    </location>
</feature>
<sequence length="839" mass="95793">MPNTLPAVILASSIVQLIDFSTNILLEDHTIFPSTDGSIPENPAVLQHIANNLTRLSSQIQRSDPRKLRADSKGAKLGEAARHLLKLGEETNETAKPLIDAILQAQASCLYGDPRWTTTREAVLTMWKEKDVTSMQKKLQVVRKQVDATLLLALRQYIDQSSEKGLLPFSIDGSGAHPRERWQQETLDIIRTNDWKPKNKTHVEEFSEKVNSLILAENEAQFYDDIFANLHFPEQDDRLYSIGAPVKGSFRWMFDARHQKEGSFLDWLGNTSGQNLFWITGKPGSGKSTLMKYLFRNERLFARLENWSGDSPGILTGFFLWNCGTNLQKSPVGLLRSLLYETLQDMIHGPLEEDPVILQKLFSDRWNQFRSYGGGMQSFTFSQLETAFELLVSDASNKFLLMIDGLDELEGTSTELIDLILRTVQRANVKICLSSRDTSIFRTAFNNRPTLTLEEWTRKATLSYVLRTFDENDTMFNMASEESDGTAERAIVNTIVDKSSGVFLWVTLATDFLVQSTSELDDVSLIRMRVDALPSDLEALLSHILDSLEMRDREQSSHLFRLVDAHGYPGLLPLCFANDTDTKSSLTVEVRPLNHSELLPRIESLRNLLKFKCKGFLTMFEAVPPDEASSDAANLTNFKVNYKHRCIRDFMRSKSSQSLTRQAIGFESFNTDEHWANATLWTLKTLPPKEDNMPIWDHVADCVEYALRLEDADKKVRLTYLEEVAHVIRSHKDLPVMDFPRGPAVESFLDLAIWLNLFGYIAIIAKRVERREVRHAFEYRRQMRKRLLFGGEEKCLGGRKMLKEVYMRPAPELDSLLEYYTKVVRIGTPKPSVEIPNWV</sequence>
<feature type="domain" description="Nephrocystin 3-like N-terminal" evidence="2">
    <location>
        <begin position="261"/>
        <end position="436"/>
    </location>
</feature>
<evidence type="ECO:0000313" key="4">
    <source>
        <dbReference type="EMBL" id="KAF2255440.1"/>
    </source>
</evidence>
<dbReference type="OrthoDB" id="443402at2759"/>
<evidence type="ECO:0000259" key="2">
    <source>
        <dbReference type="Pfam" id="PF24883"/>
    </source>
</evidence>
<dbReference type="Pfam" id="PF25053">
    <property type="entry name" value="DUF7791"/>
    <property type="match status" value="1"/>
</dbReference>
<organism evidence="4 5">
    <name type="scientific">Trematosphaeria pertusa</name>
    <dbReference type="NCBI Taxonomy" id="390896"/>
    <lineage>
        <taxon>Eukaryota</taxon>
        <taxon>Fungi</taxon>
        <taxon>Dikarya</taxon>
        <taxon>Ascomycota</taxon>
        <taxon>Pezizomycotina</taxon>
        <taxon>Dothideomycetes</taxon>
        <taxon>Pleosporomycetidae</taxon>
        <taxon>Pleosporales</taxon>
        <taxon>Massarineae</taxon>
        <taxon>Trematosphaeriaceae</taxon>
        <taxon>Trematosphaeria</taxon>
    </lineage>
</organism>
<dbReference type="GeneID" id="54576499"/>
<reference evidence="4" key="1">
    <citation type="journal article" date="2020" name="Stud. Mycol.">
        <title>101 Dothideomycetes genomes: a test case for predicting lifestyles and emergence of pathogens.</title>
        <authorList>
            <person name="Haridas S."/>
            <person name="Albert R."/>
            <person name="Binder M."/>
            <person name="Bloem J."/>
            <person name="Labutti K."/>
            <person name="Salamov A."/>
            <person name="Andreopoulos B."/>
            <person name="Baker S."/>
            <person name="Barry K."/>
            <person name="Bills G."/>
            <person name="Bluhm B."/>
            <person name="Cannon C."/>
            <person name="Castanera R."/>
            <person name="Culley D."/>
            <person name="Daum C."/>
            <person name="Ezra D."/>
            <person name="Gonzalez J."/>
            <person name="Henrissat B."/>
            <person name="Kuo A."/>
            <person name="Liang C."/>
            <person name="Lipzen A."/>
            <person name="Lutzoni F."/>
            <person name="Magnuson J."/>
            <person name="Mondo S."/>
            <person name="Nolan M."/>
            <person name="Ohm R."/>
            <person name="Pangilinan J."/>
            <person name="Park H.-J."/>
            <person name="Ramirez L."/>
            <person name="Alfaro M."/>
            <person name="Sun H."/>
            <person name="Tritt A."/>
            <person name="Yoshinaga Y."/>
            <person name="Zwiers L.-H."/>
            <person name="Turgeon B."/>
            <person name="Goodwin S."/>
            <person name="Spatafora J."/>
            <person name="Crous P."/>
            <person name="Grigoriev I."/>
        </authorList>
    </citation>
    <scope>NUCLEOTIDE SEQUENCE</scope>
    <source>
        <strain evidence="4">CBS 122368</strain>
    </source>
</reference>
<name>A0A6A6J0Q4_9PLEO</name>
<dbReference type="Proteomes" id="UP000800094">
    <property type="component" value="Unassembled WGS sequence"/>
</dbReference>
<dbReference type="PANTHER" id="PTHR10039:SF5">
    <property type="entry name" value="NACHT DOMAIN-CONTAINING PROTEIN"/>
    <property type="match status" value="1"/>
</dbReference>
<accession>A0A6A6J0Q4</accession>
<keyword evidence="1" id="KW-0677">Repeat</keyword>
<gene>
    <name evidence="4" type="ORF">BU26DRAFT_416658</name>
</gene>
<dbReference type="PANTHER" id="PTHR10039">
    <property type="entry name" value="AMELOGENIN"/>
    <property type="match status" value="1"/>
</dbReference>
<dbReference type="InterPro" id="IPR056693">
    <property type="entry name" value="DUF7791"/>
</dbReference>
<evidence type="ECO:0000259" key="3">
    <source>
        <dbReference type="Pfam" id="PF25053"/>
    </source>
</evidence>
<keyword evidence="5" id="KW-1185">Reference proteome</keyword>
<dbReference type="Gene3D" id="3.40.50.300">
    <property type="entry name" value="P-loop containing nucleotide triphosphate hydrolases"/>
    <property type="match status" value="1"/>
</dbReference>
<protein>
    <submittedName>
        <fullName evidence="4">Uncharacterized protein</fullName>
    </submittedName>
</protein>
<proteinExistence type="predicted"/>
<dbReference type="InterPro" id="IPR056884">
    <property type="entry name" value="NPHP3-like_N"/>
</dbReference>
<dbReference type="Pfam" id="PF24883">
    <property type="entry name" value="NPHP3_N"/>
    <property type="match status" value="1"/>
</dbReference>